<dbReference type="GO" id="GO:0004527">
    <property type="term" value="F:exonuclease activity"/>
    <property type="evidence" value="ECO:0007669"/>
    <property type="project" value="UniProtKB-KW"/>
</dbReference>
<dbReference type="EMBL" id="JAGINX010000001">
    <property type="protein sequence ID" value="MBP2319156.1"/>
    <property type="molecule type" value="Genomic_DNA"/>
</dbReference>
<name>A0ABS4T3W3_9MICC</name>
<gene>
    <name evidence="1" type="ORF">JOF45_002175</name>
</gene>
<dbReference type="InterPro" id="IPR050535">
    <property type="entry name" value="DNA_Repair-Maintenance_Comp"/>
</dbReference>
<dbReference type="PANTHER" id="PTHR30337">
    <property type="entry name" value="COMPONENT OF ATP-DEPENDENT DSDNA EXONUCLEASE"/>
    <property type="match status" value="1"/>
</dbReference>
<reference evidence="1 2" key="1">
    <citation type="submission" date="2021-03" db="EMBL/GenBank/DDBJ databases">
        <title>Sequencing the genomes of 1000 actinobacteria strains.</title>
        <authorList>
            <person name="Klenk H.-P."/>
        </authorList>
    </citation>
    <scope>NUCLEOTIDE SEQUENCE [LARGE SCALE GENOMIC DNA]</scope>
    <source>
        <strain evidence="1 2">DSM 12544</strain>
    </source>
</reference>
<keyword evidence="1" id="KW-0540">Nuclease</keyword>
<sequence>MNIAVHGQGVRDRDELRDLGSGYPTPVSGMINIGLLHTSLTGEWSNRACAPTTVRALQEVQYDAWVLGHVHQPMVLSEAPLIAYPGSVHTHKAGEAGGEGYALLTLTPDAAPSLEFRSLQPQLQL</sequence>
<dbReference type="InterPro" id="IPR029052">
    <property type="entry name" value="Metallo-depent_PP-like"/>
</dbReference>
<dbReference type="SUPFAM" id="SSF56300">
    <property type="entry name" value="Metallo-dependent phosphatases"/>
    <property type="match status" value="1"/>
</dbReference>
<evidence type="ECO:0000313" key="1">
    <source>
        <dbReference type="EMBL" id="MBP2319156.1"/>
    </source>
</evidence>
<organism evidence="1 2">
    <name type="scientific">Nesterenkonia lacusekhoensis</name>
    <dbReference type="NCBI Taxonomy" id="150832"/>
    <lineage>
        <taxon>Bacteria</taxon>
        <taxon>Bacillati</taxon>
        <taxon>Actinomycetota</taxon>
        <taxon>Actinomycetes</taxon>
        <taxon>Micrococcales</taxon>
        <taxon>Micrococcaceae</taxon>
        <taxon>Nesterenkonia</taxon>
    </lineage>
</organism>
<keyword evidence="1" id="KW-0378">Hydrolase</keyword>
<evidence type="ECO:0000313" key="2">
    <source>
        <dbReference type="Proteomes" id="UP001519331"/>
    </source>
</evidence>
<protein>
    <submittedName>
        <fullName evidence="1">DNA repair exonuclease SbcCD nuclease subunit</fullName>
    </submittedName>
</protein>
<proteinExistence type="predicted"/>
<keyword evidence="2" id="KW-1185">Reference proteome</keyword>
<comment type="caution">
    <text evidence="1">The sequence shown here is derived from an EMBL/GenBank/DDBJ whole genome shotgun (WGS) entry which is preliminary data.</text>
</comment>
<accession>A0ABS4T3W3</accession>
<dbReference type="Gene3D" id="3.60.21.10">
    <property type="match status" value="1"/>
</dbReference>
<keyword evidence="1" id="KW-0269">Exonuclease</keyword>
<dbReference type="PANTHER" id="PTHR30337:SF7">
    <property type="entry name" value="PHOSPHOESTERASE"/>
    <property type="match status" value="1"/>
</dbReference>
<dbReference type="Proteomes" id="UP001519331">
    <property type="component" value="Unassembled WGS sequence"/>
</dbReference>